<comment type="caution">
    <text evidence="2">The sequence shown here is derived from an EMBL/GenBank/DDBJ whole genome shotgun (WGS) entry which is preliminary data.</text>
</comment>
<evidence type="ECO:0000313" key="2">
    <source>
        <dbReference type="EMBL" id="KAI6296173.1"/>
    </source>
</evidence>
<sequence>MLITQYANVLPNPRTLSWSGMYRTCSLDLKFTSLLRKCASTRLFSQAAAEETRQSDDGMGCSRLRSLPQS</sequence>
<reference evidence="2" key="1">
    <citation type="submission" date="2021-01" db="EMBL/GenBank/DDBJ databases">
        <title>Deciphering the adaptive evolutionary patterns associated with biogeogrpahic diversity in the finger millet blast pathogen Magnaporthe oryzae in Eastern Africa.</title>
        <authorList>
            <person name="Onyema G."/>
            <person name="Shittu T.A."/>
            <person name="Dodsworth S."/>
            <person name="Devilliers S."/>
            <person name="Muthumeenakshi S."/>
            <person name="Sreenivasaprasad S."/>
        </authorList>
    </citation>
    <scope>NUCLEOTIDE SEQUENCE</scope>
    <source>
        <strain evidence="2">D15/s37</strain>
    </source>
</reference>
<evidence type="ECO:0000256" key="1">
    <source>
        <dbReference type="SAM" id="MobiDB-lite"/>
    </source>
</evidence>
<organism evidence="2 3">
    <name type="scientific">Pyricularia grisea</name>
    <name type="common">Crabgrass-specific blast fungus</name>
    <name type="synonym">Magnaporthe grisea</name>
    <dbReference type="NCBI Taxonomy" id="148305"/>
    <lineage>
        <taxon>Eukaryota</taxon>
        <taxon>Fungi</taxon>
        <taxon>Dikarya</taxon>
        <taxon>Ascomycota</taxon>
        <taxon>Pezizomycotina</taxon>
        <taxon>Sordariomycetes</taxon>
        <taxon>Sordariomycetidae</taxon>
        <taxon>Magnaporthales</taxon>
        <taxon>Pyriculariaceae</taxon>
        <taxon>Pyricularia</taxon>
    </lineage>
</organism>
<accession>A0ABQ8NFC9</accession>
<evidence type="ECO:0000313" key="3">
    <source>
        <dbReference type="Proteomes" id="UP001059893"/>
    </source>
</evidence>
<proteinExistence type="predicted"/>
<protein>
    <submittedName>
        <fullName evidence="2">Uncharacterized protein</fullName>
    </submittedName>
</protein>
<gene>
    <name evidence="2" type="ORF">MCOR33_007146</name>
</gene>
<dbReference type="EMBL" id="JABSND010000142">
    <property type="protein sequence ID" value="KAI6296173.1"/>
    <property type="molecule type" value="Genomic_DNA"/>
</dbReference>
<keyword evidence="3" id="KW-1185">Reference proteome</keyword>
<feature type="region of interest" description="Disordered" evidence="1">
    <location>
        <begin position="49"/>
        <end position="70"/>
    </location>
</feature>
<name>A0ABQ8NFC9_PYRGI</name>
<dbReference type="Proteomes" id="UP001059893">
    <property type="component" value="Unassembled WGS sequence"/>
</dbReference>